<sequence length="201" mass="22557">MDSYITDKTGKKLTLREIFNKVINRIKNIFLESEVYWLHLIGCVPCHCFRRFFYRLAGIKIGKGSVIHTKARFYDPRNIILDEDTIVGEGVVLDGREKLVIGSHVDIASEVMIYNSQHDIEDENFSAVDKPVVIEDYVFVGPRSIILPGVKIGKGVVVGAGAVVTKDVPPFAIVGGVPAKIIGERKLKTLNYKLGRARWFR</sequence>
<evidence type="ECO:0000313" key="4">
    <source>
        <dbReference type="EMBL" id="PJC33108.1"/>
    </source>
</evidence>
<evidence type="ECO:0000256" key="3">
    <source>
        <dbReference type="ARBA" id="ARBA00022737"/>
    </source>
</evidence>
<dbReference type="InterPro" id="IPR001451">
    <property type="entry name" value="Hexapep"/>
</dbReference>
<dbReference type="GO" id="GO:0005829">
    <property type="term" value="C:cytosol"/>
    <property type="evidence" value="ECO:0007669"/>
    <property type="project" value="TreeGrafter"/>
</dbReference>
<keyword evidence="4" id="KW-0012">Acyltransferase</keyword>
<accession>A0A2M8F1F4</accession>
<protein>
    <submittedName>
        <fullName evidence="4">Acyltransferase</fullName>
    </submittedName>
</protein>
<dbReference type="Gene3D" id="2.160.10.10">
    <property type="entry name" value="Hexapeptide repeat proteins"/>
    <property type="match status" value="1"/>
</dbReference>
<dbReference type="AlphaFoldDB" id="A0A2M8F1F4"/>
<reference evidence="5" key="1">
    <citation type="submission" date="2017-09" db="EMBL/GenBank/DDBJ databases">
        <title>Depth-based differentiation of microbial function through sediment-hosted aquifers and enrichment of novel symbionts in the deep terrestrial subsurface.</title>
        <authorList>
            <person name="Probst A.J."/>
            <person name="Ladd B."/>
            <person name="Jarett J.K."/>
            <person name="Geller-Mcgrath D.E."/>
            <person name="Sieber C.M.K."/>
            <person name="Emerson J.B."/>
            <person name="Anantharaman K."/>
            <person name="Thomas B.C."/>
            <person name="Malmstrom R."/>
            <person name="Stieglmeier M."/>
            <person name="Klingl A."/>
            <person name="Woyke T."/>
            <person name="Ryan C.M."/>
            <person name="Banfield J.F."/>
        </authorList>
    </citation>
    <scope>NUCLEOTIDE SEQUENCE [LARGE SCALE GENOMIC DNA]</scope>
</reference>
<comment type="caution">
    <text evidence="4">The sequence shown here is derived from an EMBL/GenBank/DDBJ whole genome shotgun (WGS) entry which is preliminary data.</text>
</comment>
<dbReference type="PANTHER" id="PTHR23416">
    <property type="entry name" value="SIALIC ACID SYNTHASE-RELATED"/>
    <property type="match status" value="1"/>
</dbReference>
<dbReference type="Proteomes" id="UP000229777">
    <property type="component" value="Unassembled WGS sequence"/>
</dbReference>
<dbReference type="GO" id="GO:0008374">
    <property type="term" value="F:O-acyltransferase activity"/>
    <property type="evidence" value="ECO:0007669"/>
    <property type="project" value="TreeGrafter"/>
</dbReference>
<keyword evidence="2 4" id="KW-0808">Transferase</keyword>
<dbReference type="InterPro" id="IPR051159">
    <property type="entry name" value="Hexapeptide_acetyltransf"/>
</dbReference>
<dbReference type="EMBL" id="PFSA01000022">
    <property type="protein sequence ID" value="PJC33108.1"/>
    <property type="molecule type" value="Genomic_DNA"/>
</dbReference>
<proteinExistence type="inferred from homology"/>
<gene>
    <name evidence="4" type="ORF">CO049_01115</name>
</gene>
<evidence type="ECO:0000313" key="5">
    <source>
        <dbReference type="Proteomes" id="UP000229777"/>
    </source>
</evidence>
<dbReference type="Pfam" id="PF00132">
    <property type="entry name" value="Hexapep"/>
    <property type="match status" value="1"/>
</dbReference>
<organism evidence="4 5">
    <name type="scientific">Candidatus Roizmanbacteria bacterium CG_4_9_14_0_2_um_filter_36_12</name>
    <dbReference type="NCBI Taxonomy" id="1974837"/>
    <lineage>
        <taxon>Bacteria</taxon>
        <taxon>Candidatus Roizmaniibacteriota</taxon>
    </lineage>
</organism>
<dbReference type="PROSITE" id="PS00101">
    <property type="entry name" value="HEXAPEP_TRANSFERASES"/>
    <property type="match status" value="1"/>
</dbReference>
<name>A0A2M8F1F4_9BACT</name>
<evidence type="ECO:0000256" key="1">
    <source>
        <dbReference type="ARBA" id="ARBA00007274"/>
    </source>
</evidence>
<dbReference type="InterPro" id="IPR018357">
    <property type="entry name" value="Hexapep_transf_CS"/>
</dbReference>
<dbReference type="PANTHER" id="PTHR23416:SF23">
    <property type="entry name" value="ACETYLTRANSFERASE C18B11.09C-RELATED"/>
    <property type="match status" value="1"/>
</dbReference>
<comment type="similarity">
    <text evidence="1">Belongs to the transferase hexapeptide repeat family.</text>
</comment>
<dbReference type="CDD" id="cd04647">
    <property type="entry name" value="LbH_MAT_like"/>
    <property type="match status" value="1"/>
</dbReference>
<dbReference type="InterPro" id="IPR011004">
    <property type="entry name" value="Trimer_LpxA-like_sf"/>
</dbReference>
<dbReference type="SUPFAM" id="SSF51161">
    <property type="entry name" value="Trimeric LpxA-like enzymes"/>
    <property type="match status" value="1"/>
</dbReference>
<evidence type="ECO:0000256" key="2">
    <source>
        <dbReference type="ARBA" id="ARBA00022679"/>
    </source>
</evidence>
<keyword evidence="3" id="KW-0677">Repeat</keyword>